<dbReference type="EMBL" id="CP034465">
    <property type="protein sequence ID" value="AZP04296.1"/>
    <property type="molecule type" value="Genomic_DNA"/>
</dbReference>
<dbReference type="SMART" id="SM00530">
    <property type="entry name" value="HTH_XRE"/>
    <property type="match status" value="1"/>
</dbReference>
<keyword evidence="2" id="KW-1133">Transmembrane helix</keyword>
<keyword evidence="1" id="KW-0238">DNA-binding</keyword>
<dbReference type="Gene3D" id="1.10.260.40">
    <property type="entry name" value="lambda repressor-like DNA-binding domains"/>
    <property type="match status" value="1"/>
</dbReference>
<dbReference type="Proteomes" id="UP000273326">
    <property type="component" value="Chromosome"/>
</dbReference>
<evidence type="ECO:0000256" key="2">
    <source>
        <dbReference type="SAM" id="Phobius"/>
    </source>
</evidence>
<dbReference type="PANTHER" id="PTHR46558:SF11">
    <property type="entry name" value="HTH-TYPE TRANSCRIPTIONAL REGULATOR XRE"/>
    <property type="match status" value="1"/>
</dbReference>
<dbReference type="GO" id="GO:0003677">
    <property type="term" value="F:DNA binding"/>
    <property type="evidence" value="ECO:0007669"/>
    <property type="project" value="UniProtKB-KW"/>
</dbReference>
<dbReference type="OrthoDB" id="9805856at2"/>
<name>A0A3S9HA91_9LACT</name>
<proteinExistence type="predicted"/>
<dbReference type="CDD" id="cd00093">
    <property type="entry name" value="HTH_XRE"/>
    <property type="match status" value="1"/>
</dbReference>
<protein>
    <submittedName>
        <fullName evidence="4">XRE family transcriptional regulator</fullName>
    </submittedName>
</protein>
<feature type="transmembrane region" description="Helical" evidence="2">
    <location>
        <begin position="138"/>
        <end position="166"/>
    </location>
</feature>
<dbReference type="PANTHER" id="PTHR46558">
    <property type="entry name" value="TRACRIPTIONAL REGULATORY PROTEIN-RELATED-RELATED"/>
    <property type="match status" value="1"/>
</dbReference>
<evidence type="ECO:0000313" key="5">
    <source>
        <dbReference type="Proteomes" id="UP000273326"/>
    </source>
</evidence>
<keyword evidence="2" id="KW-0472">Membrane</keyword>
<dbReference type="InterPro" id="IPR010982">
    <property type="entry name" value="Lambda_DNA-bd_dom_sf"/>
</dbReference>
<sequence length="216" mass="24509">MICIQCIKIESLFLALWRSNVVEIKDRLKEARKKKEFSQAYVADQLNISRQSVSKWETGANTPDHANLVLLCQLFDVTSDYILYGKESIEESQQEAVYERNIELLQNGSEEHAENFMGLETSVQKALKIEKRSMKEEVMLGIILALINVIFWFLSPLGLIVAPITIVKSKTTTRLFKIIIIVVSIISIFISLFSLYGHLSAIFHFGGTTSVEYMGP</sequence>
<reference evidence="5" key="1">
    <citation type="submission" date="2018-12" db="EMBL/GenBank/DDBJ databases">
        <title>Complete genome sequencing of Jeotgalibaca sp. H21T32.</title>
        <authorList>
            <person name="Bae J.-W."/>
            <person name="Lee S.-Y."/>
        </authorList>
    </citation>
    <scope>NUCLEOTIDE SEQUENCE [LARGE SCALE GENOMIC DNA]</scope>
    <source>
        <strain evidence="5">H21T32</strain>
    </source>
</reference>
<evidence type="ECO:0000259" key="3">
    <source>
        <dbReference type="PROSITE" id="PS50943"/>
    </source>
</evidence>
<dbReference type="SUPFAM" id="SSF47413">
    <property type="entry name" value="lambda repressor-like DNA-binding domains"/>
    <property type="match status" value="1"/>
</dbReference>
<evidence type="ECO:0000313" key="4">
    <source>
        <dbReference type="EMBL" id="AZP04296.1"/>
    </source>
</evidence>
<gene>
    <name evidence="4" type="ORF">EJN90_06380</name>
</gene>
<dbReference type="PROSITE" id="PS50943">
    <property type="entry name" value="HTH_CROC1"/>
    <property type="match status" value="1"/>
</dbReference>
<dbReference type="AlphaFoldDB" id="A0A3S9HA91"/>
<feature type="transmembrane region" description="Helical" evidence="2">
    <location>
        <begin position="178"/>
        <end position="196"/>
    </location>
</feature>
<keyword evidence="2" id="KW-0812">Transmembrane</keyword>
<dbReference type="Pfam" id="PF01381">
    <property type="entry name" value="HTH_3"/>
    <property type="match status" value="1"/>
</dbReference>
<organism evidence="4 5">
    <name type="scientific">Jeotgalibaca ciconiae</name>
    <dbReference type="NCBI Taxonomy" id="2496265"/>
    <lineage>
        <taxon>Bacteria</taxon>
        <taxon>Bacillati</taxon>
        <taxon>Bacillota</taxon>
        <taxon>Bacilli</taxon>
        <taxon>Lactobacillales</taxon>
        <taxon>Carnobacteriaceae</taxon>
        <taxon>Jeotgalibaca</taxon>
    </lineage>
</organism>
<accession>A0A3S9HA91</accession>
<feature type="domain" description="HTH cro/C1-type" evidence="3">
    <location>
        <begin position="28"/>
        <end position="82"/>
    </location>
</feature>
<evidence type="ECO:0000256" key="1">
    <source>
        <dbReference type="ARBA" id="ARBA00023125"/>
    </source>
</evidence>
<dbReference type="InterPro" id="IPR001387">
    <property type="entry name" value="Cro/C1-type_HTH"/>
</dbReference>
<keyword evidence="5" id="KW-1185">Reference proteome</keyword>
<dbReference type="KEGG" id="jeh:EJN90_06380"/>